<organism evidence="6 7">
    <name type="scientific">Citrullus colocynthis</name>
    <name type="common">colocynth</name>
    <dbReference type="NCBI Taxonomy" id="252529"/>
    <lineage>
        <taxon>Eukaryota</taxon>
        <taxon>Viridiplantae</taxon>
        <taxon>Streptophyta</taxon>
        <taxon>Embryophyta</taxon>
        <taxon>Tracheophyta</taxon>
        <taxon>Spermatophyta</taxon>
        <taxon>Magnoliopsida</taxon>
        <taxon>eudicotyledons</taxon>
        <taxon>Gunneridae</taxon>
        <taxon>Pentapetalae</taxon>
        <taxon>rosids</taxon>
        <taxon>fabids</taxon>
        <taxon>Cucurbitales</taxon>
        <taxon>Cucurbitaceae</taxon>
        <taxon>Benincaseae</taxon>
        <taxon>Citrullus</taxon>
    </lineage>
</organism>
<evidence type="ECO:0000259" key="5">
    <source>
        <dbReference type="PROSITE" id="PS51649"/>
    </source>
</evidence>
<evidence type="ECO:0000256" key="3">
    <source>
        <dbReference type="PROSITE-ProRule" id="PRU00982"/>
    </source>
</evidence>
<dbReference type="EMBL" id="OZ021742">
    <property type="protein sequence ID" value="CAK9328359.1"/>
    <property type="molecule type" value="Genomic_DNA"/>
</dbReference>
<evidence type="ECO:0000259" key="4">
    <source>
        <dbReference type="PROSITE" id="PS50097"/>
    </source>
</evidence>
<feature type="domain" description="NPH3" evidence="5">
    <location>
        <begin position="230"/>
        <end position="491"/>
    </location>
</feature>
<dbReference type="PANTHER" id="PTHR32370">
    <property type="entry name" value="OS12G0117600 PROTEIN"/>
    <property type="match status" value="1"/>
</dbReference>
<dbReference type="PROSITE" id="PS50097">
    <property type="entry name" value="BTB"/>
    <property type="match status" value="1"/>
</dbReference>
<evidence type="ECO:0000313" key="7">
    <source>
        <dbReference type="Proteomes" id="UP001642487"/>
    </source>
</evidence>
<dbReference type="SUPFAM" id="SSF54695">
    <property type="entry name" value="POZ domain"/>
    <property type="match status" value="1"/>
</dbReference>
<dbReference type="PROSITE" id="PS51649">
    <property type="entry name" value="NPH3"/>
    <property type="match status" value="1"/>
</dbReference>
<protein>
    <submittedName>
        <fullName evidence="6">Uncharacterized protein</fullName>
    </submittedName>
</protein>
<sequence>MTEERRNLDREIPTCGSVIGGKRNKCVIFPVKSSMVAESMERSNKNWIVQTKPAYESDLIVQVGEFSFHLHKLPMVARSKYLNRMIIQNSSHEVQNNNSVSTIQLDNLPGGPMAFELVMKFCYGWKVDLTAKNVAPVYCAAHFLEMTDDLAQGNLTSKAEAFLTFVISSSWKDTFKVLKSCESISRCASRLHIPKCCSEAIARKACMNPESFCNSDYNIDNVKLEAVADNWWFKDVSVLRIDHFIEVIESGKQRGMKPEVAGSCIEHWTMRWFARFMNGFENLTLQNSTDKLKAMTVESLIRLLPVEENSVTSIFLLRILKLGSVMKIDSELLTRLESRLAMMLEKCHASDLLVKNYGGDDGVYDVAIVTQMVKSYASHMSDNTQPNLSDVGRLVDDYLMLVAWDENLKADGFQDLAEALPQDARVCCDNLYRAIDMYLKAHPESTEEERTSLCRSLKYHKLSQAAREHIMKNNRLPMKYVTSFILLEQVSVTKLRTAFGSIYQQTKSRVVVGESKCPGTSWMMSSQNEINLMKREVATMKGQLNDIQMCKTKLQGQVKKGFNYKKNLASIRKIIAGSLDKIESEFSTSSGLKEALMPCWRSNMKDKEELISTTYGGSNYWPYRMKLTRDQLRWDSLKISETKQLEEQILKNMNEGSYRDLVEMIPIEISIYDVDICETFKVKLVKKEAFWFEPLPLVGEKSKKDKFDSHSNTKLGGNSYSMHKEKKEFVYSIEPFRHIIKKRGLDYQQEIGLRWAGTKTIHRFDFSVLSSPRLSLYNFII</sequence>
<keyword evidence="2" id="KW-0833">Ubl conjugation pathway</keyword>
<name>A0ABP0Z788_9ROSI</name>
<dbReference type="InterPro" id="IPR011333">
    <property type="entry name" value="SKP1/BTB/POZ_sf"/>
</dbReference>
<evidence type="ECO:0000256" key="1">
    <source>
        <dbReference type="ARBA" id="ARBA00004906"/>
    </source>
</evidence>
<dbReference type="SMART" id="SM00225">
    <property type="entry name" value="BTB"/>
    <property type="match status" value="1"/>
</dbReference>
<comment type="pathway">
    <text evidence="1">Protein modification; protein ubiquitination.</text>
</comment>
<feature type="domain" description="BTB" evidence="4">
    <location>
        <begin position="57"/>
        <end position="131"/>
    </location>
</feature>
<dbReference type="InterPro" id="IPR043454">
    <property type="entry name" value="NPH3/RPT2-like"/>
</dbReference>
<dbReference type="InterPro" id="IPR027356">
    <property type="entry name" value="NPH3_dom"/>
</dbReference>
<dbReference type="InterPro" id="IPR000210">
    <property type="entry name" value="BTB/POZ_dom"/>
</dbReference>
<dbReference type="Gene3D" id="3.30.710.10">
    <property type="entry name" value="Potassium Channel Kv1.1, Chain A"/>
    <property type="match status" value="1"/>
</dbReference>
<accession>A0ABP0Z788</accession>
<proteinExistence type="inferred from homology"/>
<reference evidence="6 7" key="1">
    <citation type="submission" date="2024-03" db="EMBL/GenBank/DDBJ databases">
        <authorList>
            <person name="Gkanogiannis A."/>
            <person name="Becerra Lopez-Lavalle L."/>
        </authorList>
    </citation>
    <scope>NUCLEOTIDE SEQUENCE [LARGE SCALE GENOMIC DNA]</scope>
</reference>
<dbReference type="Pfam" id="PF00651">
    <property type="entry name" value="BTB"/>
    <property type="match status" value="1"/>
</dbReference>
<dbReference type="Pfam" id="PF03000">
    <property type="entry name" value="NPH3"/>
    <property type="match status" value="1"/>
</dbReference>
<dbReference type="Proteomes" id="UP001642487">
    <property type="component" value="Chromosome 8"/>
</dbReference>
<comment type="similarity">
    <text evidence="3">Belongs to the NPH3 family.</text>
</comment>
<evidence type="ECO:0000313" key="6">
    <source>
        <dbReference type="EMBL" id="CAK9328359.1"/>
    </source>
</evidence>
<evidence type="ECO:0000256" key="2">
    <source>
        <dbReference type="ARBA" id="ARBA00022786"/>
    </source>
</evidence>
<keyword evidence="7" id="KW-1185">Reference proteome</keyword>
<gene>
    <name evidence="6" type="ORF">CITCOLO1_LOCUS20772</name>
</gene>